<protein>
    <recommendedName>
        <fullName evidence="7">Immunoglobulin V-set domain-containing protein</fullName>
    </recommendedName>
</protein>
<name>A0AAN9D9I7_9TELE</name>
<feature type="chain" id="PRO_5043019861" description="Immunoglobulin V-set domain-containing protein" evidence="6">
    <location>
        <begin position="20"/>
        <end position="356"/>
    </location>
</feature>
<keyword evidence="2 6" id="KW-0732">Signal</keyword>
<dbReference type="InterPro" id="IPR013106">
    <property type="entry name" value="Ig_V-set"/>
</dbReference>
<keyword evidence="5" id="KW-1133">Transmembrane helix</keyword>
<keyword evidence="5" id="KW-0812">Transmembrane</keyword>
<dbReference type="Proteomes" id="UP001364617">
    <property type="component" value="Unassembled WGS sequence"/>
</dbReference>
<keyword evidence="3 5" id="KW-0472">Membrane</keyword>
<dbReference type="InterPro" id="IPR013783">
    <property type="entry name" value="Ig-like_fold"/>
</dbReference>
<dbReference type="Gene3D" id="2.60.40.10">
    <property type="entry name" value="Immunoglobulins"/>
    <property type="match status" value="1"/>
</dbReference>
<dbReference type="PANTHER" id="PTHR12080:SF56">
    <property type="entry name" value="NATURAL KILLER CELL RECEPTOR 2B4"/>
    <property type="match status" value="1"/>
</dbReference>
<organism evidence="8 9">
    <name type="scientific">Phoxinus phoxinus</name>
    <name type="common">Eurasian minnow</name>
    <dbReference type="NCBI Taxonomy" id="58324"/>
    <lineage>
        <taxon>Eukaryota</taxon>
        <taxon>Metazoa</taxon>
        <taxon>Chordata</taxon>
        <taxon>Craniata</taxon>
        <taxon>Vertebrata</taxon>
        <taxon>Euteleostomi</taxon>
        <taxon>Actinopterygii</taxon>
        <taxon>Neopterygii</taxon>
        <taxon>Teleostei</taxon>
        <taxon>Ostariophysi</taxon>
        <taxon>Cypriniformes</taxon>
        <taxon>Leuciscidae</taxon>
        <taxon>Phoxininae</taxon>
        <taxon>Phoxinus</taxon>
    </lineage>
</organism>
<evidence type="ECO:0000259" key="7">
    <source>
        <dbReference type="Pfam" id="PF07686"/>
    </source>
</evidence>
<evidence type="ECO:0000256" key="1">
    <source>
        <dbReference type="ARBA" id="ARBA00004370"/>
    </source>
</evidence>
<gene>
    <name evidence="8" type="ORF">R3I93_007635</name>
</gene>
<reference evidence="8 9" key="1">
    <citation type="submission" date="2024-02" db="EMBL/GenBank/DDBJ databases">
        <title>Chromosome-level genome assembly of the Eurasian Minnow (Phoxinus phoxinus).</title>
        <authorList>
            <person name="Oriowo T.O."/>
            <person name="Martin S."/>
            <person name="Stange M."/>
            <person name="Chrysostomakis Y."/>
            <person name="Brown T."/>
            <person name="Winkler S."/>
            <person name="Kukowka S."/>
            <person name="Myers E.W."/>
            <person name="Bohne A."/>
        </authorList>
    </citation>
    <scope>NUCLEOTIDE SEQUENCE [LARGE SCALE GENOMIC DNA]</scope>
    <source>
        <strain evidence="8">ZFMK-TIS-60720</strain>
        <tissue evidence="8">Whole Organism</tissue>
    </source>
</reference>
<dbReference type="AlphaFoldDB" id="A0AAN9D9I7"/>
<evidence type="ECO:0000313" key="9">
    <source>
        <dbReference type="Proteomes" id="UP001364617"/>
    </source>
</evidence>
<keyword evidence="4" id="KW-0325">Glycoprotein</keyword>
<evidence type="ECO:0000256" key="6">
    <source>
        <dbReference type="SAM" id="SignalP"/>
    </source>
</evidence>
<evidence type="ECO:0000256" key="5">
    <source>
        <dbReference type="SAM" id="Phobius"/>
    </source>
</evidence>
<sequence length="356" mass="39985">MEFIHLLTLFMTILISSTASINHVFVQTGDSVKLDINNTTLPHFKRFVWTNDKSDNVVRFSSQSRELHPHSLYKDRVDFNTETFSLSLKNMQKADSGLYTAKTVGEKETIVTEHNVSVIDSVDSPVLNWNATMISVNSCIVNVSCSGYVLTLSTSYQRNNCSQVQVTSSEMLTLTLHCIENIVVCNYSNPVSWKNDAIEMNQLCTPHELTSTENPKESNSSFPLHWLLVIAAVPLLVLAAVSVMCCSYKKHKKVAQKENDQTIYAQVQPKIKEQRLLEMLEKSANPQTVYGFTGEHNQTHNMPSPEIPAQLQTENHPSTNYSTIGQHQKTSFPTETDHTVYSIVCKSSKGRQLGHS</sequence>
<accession>A0AAN9D9I7</accession>
<dbReference type="SUPFAM" id="SSF48726">
    <property type="entry name" value="Immunoglobulin"/>
    <property type="match status" value="1"/>
</dbReference>
<dbReference type="Pfam" id="PF07686">
    <property type="entry name" value="V-set"/>
    <property type="match status" value="1"/>
</dbReference>
<keyword evidence="9" id="KW-1185">Reference proteome</keyword>
<evidence type="ECO:0000256" key="2">
    <source>
        <dbReference type="ARBA" id="ARBA00022729"/>
    </source>
</evidence>
<dbReference type="InterPro" id="IPR015631">
    <property type="entry name" value="CD2/SLAM_rcpt"/>
</dbReference>
<proteinExistence type="predicted"/>
<feature type="transmembrane region" description="Helical" evidence="5">
    <location>
        <begin position="224"/>
        <end position="248"/>
    </location>
</feature>
<dbReference type="GO" id="GO:0016020">
    <property type="term" value="C:membrane"/>
    <property type="evidence" value="ECO:0007669"/>
    <property type="project" value="UniProtKB-SubCell"/>
</dbReference>
<feature type="domain" description="Immunoglobulin V-set" evidence="7">
    <location>
        <begin position="24"/>
        <end position="117"/>
    </location>
</feature>
<feature type="signal peptide" evidence="6">
    <location>
        <begin position="1"/>
        <end position="19"/>
    </location>
</feature>
<comment type="subcellular location">
    <subcellularLocation>
        <location evidence="1">Membrane</location>
    </subcellularLocation>
</comment>
<dbReference type="InterPro" id="IPR036179">
    <property type="entry name" value="Ig-like_dom_sf"/>
</dbReference>
<evidence type="ECO:0000313" key="8">
    <source>
        <dbReference type="EMBL" id="KAK7163643.1"/>
    </source>
</evidence>
<dbReference type="PANTHER" id="PTHR12080">
    <property type="entry name" value="SIGNALING LYMPHOCYTIC ACTIVATION MOLECULE"/>
    <property type="match status" value="1"/>
</dbReference>
<evidence type="ECO:0000256" key="3">
    <source>
        <dbReference type="ARBA" id="ARBA00023136"/>
    </source>
</evidence>
<comment type="caution">
    <text evidence="8">The sequence shown here is derived from an EMBL/GenBank/DDBJ whole genome shotgun (WGS) entry which is preliminary data.</text>
</comment>
<evidence type="ECO:0000256" key="4">
    <source>
        <dbReference type="ARBA" id="ARBA00023180"/>
    </source>
</evidence>
<dbReference type="EMBL" id="JAYKXH010000007">
    <property type="protein sequence ID" value="KAK7163643.1"/>
    <property type="molecule type" value="Genomic_DNA"/>
</dbReference>